<dbReference type="AlphaFoldDB" id="A0A1W1EF19"/>
<evidence type="ECO:0000313" key="1">
    <source>
        <dbReference type="EMBL" id="SFZ98624.1"/>
    </source>
</evidence>
<dbReference type="SUPFAM" id="SSF89392">
    <property type="entry name" value="Prokaryotic lipoproteins and lipoprotein localization factors"/>
    <property type="match status" value="1"/>
</dbReference>
<organism evidence="1">
    <name type="scientific">hydrothermal vent metagenome</name>
    <dbReference type="NCBI Taxonomy" id="652676"/>
    <lineage>
        <taxon>unclassified sequences</taxon>
        <taxon>metagenomes</taxon>
        <taxon>ecological metagenomes</taxon>
    </lineage>
</organism>
<proteinExistence type="predicted"/>
<evidence type="ECO:0008006" key="2">
    <source>
        <dbReference type="Google" id="ProtNLM"/>
    </source>
</evidence>
<sequence length="251" mass="29130">MQKKKGWVFLLLCSLLAGSLSLSASEDLPYIKLKPSVANEILNSAYKYVGSLDRFSIDVFTINDDIEEDMIVEVKHSTKVLVDRPDKLYIATRGDGKNKNLYLNKGIFTMYDVDQHYYAQLKTPGTIDGTLDYLFEYYDIKTPLANILYSDIAKRLKPTTQGHYFGLTRIQNVLCYYIGFSNKNSELQMWVEARGEPRIIKFTIIDKTGKREMRSTSWLRWNRKIPRKDYSLFHAPRNAMKINIEVPEGRK</sequence>
<reference evidence="1" key="1">
    <citation type="submission" date="2016-10" db="EMBL/GenBank/DDBJ databases">
        <authorList>
            <person name="de Groot N.N."/>
        </authorList>
    </citation>
    <scope>NUCLEOTIDE SEQUENCE</scope>
</reference>
<dbReference type="Pfam" id="PF09865">
    <property type="entry name" value="DUF2092"/>
    <property type="match status" value="1"/>
</dbReference>
<dbReference type="InterPro" id="IPR029046">
    <property type="entry name" value="LolA/LolB/LppX"/>
</dbReference>
<accession>A0A1W1EF19</accession>
<name>A0A1W1EF19_9ZZZZ</name>
<dbReference type="EMBL" id="FPKX01000057">
    <property type="protein sequence ID" value="SFZ98624.1"/>
    <property type="molecule type" value="Genomic_DNA"/>
</dbReference>
<dbReference type="InterPro" id="IPR019207">
    <property type="entry name" value="DUF2092"/>
</dbReference>
<gene>
    <name evidence="1" type="ORF">MNB_SV-5-406</name>
</gene>
<protein>
    <recommendedName>
        <fullName evidence="2">Periplasmic protein</fullName>
    </recommendedName>
</protein>